<name>X6MR33_RETFI</name>
<accession>X6MR33</accession>
<evidence type="ECO:0000313" key="3">
    <source>
        <dbReference type="Proteomes" id="UP000023152"/>
    </source>
</evidence>
<dbReference type="Proteomes" id="UP000023152">
    <property type="component" value="Unassembled WGS sequence"/>
</dbReference>
<proteinExistence type="predicted"/>
<sequence>TIKYANGATCNATKSFLSCGSDQVQLKKKDFLSWSKNMVSIGQTLTNKPSFCFVGLWVSTIITNFCHRQMLQSQYPKRANRHNSSKDIFATETENENQQKQAQEHDNNNNENNNEKQRCIKLDLYDTHLTNTLLVKDTNDCKCIDTEAHPRWNVVSVTTVVNNLTKYVSELTEGKDKKTKNKNKIKVSLSKLYKRFDKGKDQS</sequence>
<evidence type="ECO:0000256" key="1">
    <source>
        <dbReference type="SAM" id="MobiDB-lite"/>
    </source>
</evidence>
<feature type="compositionally biased region" description="Basic and acidic residues" evidence="1">
    <location>
        <begin position="102"/>
        <end position="114"/>
    </location>
</feature>
<feature type="region of interest" description="Disordered" evidence="1">
    <location>
        <begin position="92"/>
        <end position="114"/>
    </location>
</feature>
<comment type="caution">
    <text evidence="2">The sequence shown here is derived from an EMBL/GenBank/DDBJ whole genome shotgun (WGS) entry which is preliminary data.</text>
</comment>
<keyword evidence="3" id="KW-1185">Reference proteome</keyword>
<protein>
    <submittedName>
        <fullName evidence="2">Uncharacterized protein</fullName>
    </submittedName>
</protein>
<evidence type="ECO:0000313" key="2">
    <source>
        <dbReference type="EMBL" id="ETO15565.1"/>
    </source>
</evidence>
<organism evidence="2 3">
    <name type="scientific">Reticulomyxa filosa</name>
    <dbReference type="NCBI Taxonomy" id="46433"/>
    <lineage>
        <taxon>Eukaryota</taxon>
        <taxon>Sar</taxon>
        <taxon>Rhizaria</taxon>
        <taxon>Retaria</taxon>
        <taxon>Foraminifera</taxon>
        <taxon>Monothalamids</taxon>
        <taxon>Reticulomyxidae</taxon>
        <taxon>Reticulomyxa</taxon>
    </lineage>
</organism>
<feature type="non-terminal residue" evidence="2">
    <location>
        <position position="1"/>
    </location>
</feature>
<dbReference type="AlphaFoldDB" id="X6MR33"/>
<dbReference type="EMBL" id="ASPP01019007">
    <property type="protein sequence ID" value="ETO15565.1"/>
    <property type="molecule type" value="Genomic_DNA"/>
</dbReference>
<reference evidence="2 3" key="1">
    <citation type="journal article" date="2013" name="Curr. Biol.">
        <title>The Genome of the Foraminiferan Reticulomyxa filosa.</title>
        <authorList>
            <person name="Glockner G."/>
            <person name="Hulsmann N."/>
            <person name="Schleicher M."/>
            <person name="Noegel A.A."/>
            <person name="Eichinger L."/>
            <person name="Gallinger C."/>
            <person name="Pawlowski J."/>
            <person name="Sierra R."/>
            <person name="Euteneuer U."/>
            <person name="Pillet L."/>
            <person name="Moustafa A."/>
            <person name="Platzer M."/>
            <person name="Groth M."/>
            <person name="Szafranski K."/>
            <person name="Schliwa M."/>
        </authorList>
    </citation>
    <scope>NUCLEOTIDE SEQUENCE [LARGE SCALE GENOMIC DNA]</scope>
</reference>
<gene>
    <name evidence="2" type="ORF">RFI_21800</name>
</gene>